<keyword evidence="1" id="KW-0472">Membrane</keyword>
<accession>A0A1B6G0V9</accession>
<proteinExistence type="predicted"/>
<reference evidence="2" key="1">
    <citation type="submission" date="2015-11" db="EMBL/GenBank/DDBJ databases">
        <title>De novo transcriptome assembly of four potential Pierce s Disease insect vectors from Arizona vineyards.</title>
        <authorList>
            <person name="Tassone E.E."/>
        </authorList>
    </citation>
    <scope>NUCLEOTIDE SEQUENCE</scope>
</reference>
<feature type="transmembrane region" description="Helical" evidence="1">
    <location>
        <begin position="69"/>
        <end position="87"/>
    </location>
</feature>
<evidence type="ECO:0000256" key="1">
    <source>
        <dbReference type="SAM" id="Phobius"/>
    </source>
</evidence>
<keyword evidence="1" id="KW-1133">Transmembrane helix</keyword>
<dbReference type="AlphaFoldDB" id="A0A1B6G0V9"/>
<organism evidence="2">
    <name type="scientific">Cuerna arida</name>
    <dbReference type="NCBI Taxonomy" id="1464854"/>
    <lineage>
        <taxon>Eukaryota</taxon>
        <taxon>Metazoa</taxon>
        <taxon>Ecdysozoa</taxon>
        <taxon>Arthropoda</taxon>
        <taxon>Hexapoda</taxon>
        <taxon>Insecta</taxon>
        <taxon>Pterygota</taxon>
        <taxon>Neoptera</taxon>
        <taxon>Paraneoptera</taxon>
        <taxon>Hemiptera</taxon>
        <taxon>Auchenorrhyncha</taxon>
        <taxon>Membracoidea</taxon>
        <taxon>Cicadellidae</taxon>
        <taxon>Cicadellinae</taxon>
        <taxon>Proconiini</taxon>
        <taxon>Cuerna</taxon>
    </lineage>
</organism>
<evidence type="ECO:0000313" key="2">
    <source>
        <dbReference type="EMBL" id="JAS56031.1"/>
    </source>
</evidence>
<name>A0A1B6G0V9_9HEMI</name>
<sequence length="197" mass="22727">MPPYRDKDGCVDYRRQTRTKQNVYECPPPPPEVLQCSVCGTAECEGSNIWNSVPFVSYATMFGPTLFDILIHILNLLPVSVICWLGIGHHKKCCAAKTSIINYEPINETPKKKNQYHPKGEGSNDNLSSWMHDEYLSLAKELADLKKLTCERRDEDDPDNRDLLQARNYVLDRLAEMLAKREEIERRMKKKKQKNQG</sequence>
<dbReference type="EMBL" id="GECZ01013738">
    <property type="protein sequence ID" value="JAS56031.1"/>
    <property type="molecule type" value="Transcribed_RNA"/>
</dbReference>
<keyword evidence="1" id="KW-0812">Transmembrane</keyword>
<gene>
    <name evidence="2" type="ORF">g.18505</name>
</gene>
<protein>
    <submittedName>
        <fullName evidence="2">Uncharacterized protein</fullName>
    </submittedName>
</protein>